<dbReference type="AlphaFoldDB" id="A0A9W6BSY3"/>
<feature type="region of interest" description="Disordered" evidence="2">
    <location>
        <begin position="186"/>
        <end position="237"/>
    </location>
</feature>
<dbReference type="SMART" id="SM01000">
    <property type="entry name" value="Aha1_N"/>
    <property type="match status" value="1"/>
</dbReference>
<feature type="compositionally biased region" description="Low complexity" evidence="2">
    <location>
        <begin position="186"/>
        <end position="219"/>
    </location>
</feature>
<comment type="caution">
    <text evidence="4">The sequence shown here is derived from an EMBL/GenBank/DDBJ whole genome shotgun (WGS) entry which is preliminary data.</text>
</comment>
<dbReference type="SUPFAM" id="SSF103111">
    <property type="entry name" value="Activator of Hsp90 ATPase, Aha1"/>
    <property type="match status" value="1"/>
</dbReference>
<protein>
    <recommendedName>
        <fullName evidence="3">Activator of Hsp90 ATPase AHSA1-like N-terminal domain-containing protein</fullName>
    </recommendedName>
</protein>
<dbReference type="Proteomes" id="UP001165080">
    <property type="component" value="Unassembled WGS sequence"/>
</dbReference>
<name>A0A9W6BSY3_9CHLO</name>
<reference evidence="4 5" key="1">
    <citation type="journal article" date="2023" name="Commun. Biol.">
        <title>Reorganization of the ancestral sex-determining regions during the evolution of trioecy in Pleodorina starrii.</title>
        <authorList>
            <person name="Takahashi K."/>
            <person name="Suzuki S."/>
            <person name="Kawai-Toyooka H."/>
            <person name="Yamamoto K."/>
            <person name="Hamaji T."/>
            <person name="Ootsuki R."/>
            <person name="Yamaguchi H."/>
            <person name="Kawachi M."/>
            <person name="Higashiyama T."/>
            <person name="Nozaki H."/>
        </authorList>
    </citation>
    <scope>NUCLEOTIDE SEQUENCE [LARGE SCALE GENOMIC DNA]</scope>
    <source>
        <strain evidence="4 5">NIES-4479</strain>
    </source>
</reference>
<dbReference type="SUPFAM" id="SSF55961">
    <property type="entry name" value="Bet v1-like"/>
    <property type="match status" value="1"/>
</dbReference>
<evidence type="ECO:0000259" key="3">
    <source>
        <dbReference type="SMART" id="SM01000"/>
    </source>
</evidence>
<evidence type="ECO:0000256" key="1">
    <source>
        <dbReference type="ARBA" id="ARBA00006817"/>
    </source>
</evidence>
<feature type="domain" description="Activator of Hsp90 ATPase AHSA1-like N-terminal" evidence="3">
    <location>
        <begin position="30"/>
        <end position="163"/>
    </location>
</feature>
<dbReference type="CDD" id="cd08892">
    <property type="entry name" value="SRPBCC_Aha1"/>
    <property type="match status" value="1"/>
</dbReference>
<gene>
    <name evidence="4" type="primary">PLEST002711</name>
    <name evidence="4" type="ORF">PLESTB_001242500</name>
</gene>
<dbReference type="InterPro" id="IPR015310">
    <property type="entry name" value="AHSA1-like_N"/>
</dbReference>
<evidence type="ECO:0000313" key="5">
    <source>
        <dbReference type="Proteomes" id="UP001165080"/>
    </source>
</evidence>
<feature type="compositionally biased region" description="Low complexity" evidence="2">
    <location>
        <begin position="225"/>
        <end position="237"/>
    </location>
</feature>
<dbReference type="InterPro" id="IPR013538">
    <property type="entry name" value="ASHA1/2-like_C"/>
</dbReference>
<dbReference type="InterPro" id="IPR023393">
    <property type="entry name" value="START-like_dom_sf"/>
</dbReference>
<dbReference type="Pfam" id="PF09229">
    <property type="entry name" value="Aha1_N"/>
    <property type="match status" value="1"/>
</dbReference>
<dbReference type="Gene3D" id="3.30.530.20">
    <property type="match status" value="1"/>
</dbReference>
<organism evidence="4 5">
    <name type="scientific">Pleodorina starrii</name>
    <dbReference type="NCBI Taxonomy" id="330485"/>
    <lineage>
        <taxon>Eukaryota</taxon>
        <taxon>Viridiplantae</taxon>
        <taxon>Chlorophyta</taxon>
        <taxon>core chlorophytes</taxon>
        <taxon>Chlorophyceae</taxon>
        <taxon>CS clade</taxon>
        <taxon>Chlamydomonadales</taxon>
        <taxon>Volvocaceae</taxon>
        <taxon>Pleodorina</taxon>
    </lineage>
</organism>
<dbReference type="Pfam" id="PF08327">
    <property type="entry name" value="AHSA1"/>
    <property type="match status" value="1"/>
</dbReference>
<dbReference type="EMBL" id="BRXU01000019">
    <property type="protein sequence ID" value="GLC57578.1"/>
    <property type="molecule type" value="Genomic_DNA"/>
</dbReference>
<evidence type="ECO:0000256" key="2">
    <source>
        <dbReference type="SAM" id="MobiDB-lite"/>
    </source>
</evidence>
<comment type="similarity">
    <text evidence="1">Belongs to the AHA1 family.</text>
</comment>
<dbReference type="GO" id="GO:0051087">
    <property type="term" value="F:protein-folding chaperone binding"/>
    <property type="evidence" value="ECO:0007669"/>
    <property type="project" value="InterPro"/>
</dbReference>
<dbReference type="PANTHER" id="PTHR13009">
    <property type="entry name" value="HEAT SHOCK PROTEIN 90 HSP90 CO-CHAPERONE AHA-1"/>
    <property type="match status" value="1"/>
</dbReference>
<dbReference type="Gene3D" id="3.15.10.20">
    <property type="entry name" value="Activator of Hsp90 ATPase Aha1, N-terminal domain"/>
    <property type="match status" value="1"/>
</dbReference>
<accession>A0A9W6BSY3</accession>
<keyword evidence="5" id="KW-1185">Reference proteome</keyword>
<dbReference type="GO" id="GO:0005829">
    <property type="term" value="C:cytosol"/>
    <property type="evidence" value="ECO:0007669"/>
    <property type="project" value="TreeGrafter"/>
</dbReference>
<dbReference type="GO" id="GO:0001671">
    <property type="term" value="F:ATPase activator activity"/>
    <property type="evidence" value="ECO:0007669"/>
    <property type="project" value="InterPro"/>
</dbReference>
<proteinExistence type="inferred from homology"/>
<dbReference type="GO" id="GO:0006457">
    <property type="term" value="P:protein folding"/>
    <property type="evidence" value="ECO:0007669"/>
    <property type="project" value="TreeGrafter"/>
</dbReference>
<evidence type="ECO:0000313" key="4">
    <source>
        <dbReference type="EMBL" id="GLC57578.1"/>
    </source>
</evidence>
<sequence length="374" mass="39760">MAKFDEADPRWLVKDMGEAGRNVNNWHWTERDCTEWAKQRLGEVLAGIQLTQPPAAVRTTSLESMSGDAFLNIRKNKLIPSYDLEVRVGWAGELTDGEGNVVGSATGKLHLPHIGDDNHDEDPEIRIVCDTNSSEAERLKAVVHKDGKRPLLDAVHRFVAELRAGGPALTEAAEATAAAAGAETAANGGANGASASGQDGANGAAAAGGAQPKLSSGDAAKARAAKASSSSGGSGGKSISITAKFHCRPADIYECFTVEGRVCVFTQSRATVQATAPGGAFSWYGGSITGEFLELSAPHRIVMRWRFNTWEDGCFSKVVIDISEPEHGNTVVQILQTEVPPADKFGNEDTADVTERGWQSQVLQRIRQVFGYGV</sequence>
<dbReference type="InterPro" id="IPR036338">
    <property type="entry name" value="Aha1"/>
</dbReference>
<dbReference type="PANTHER" id="PTHR13009:SF8">
    <property type="entry name" value="AHA1 DOMAIN-CONTAINING PROTEIN"/>
    <property type="match status" value="1"/>
</dbReference>
<dbReference type="OrthoDB" id="567237at2759"/>